<feature type="domain" description="Conserved hypothetical protein CHP02679 N terminus" evidence="1">
    <location>
        <begin position="30"/>
        <end position="120"/>
    </location>
</feature>
<comment type="caution">
    <text evidence="2">The sequence shown here is derived from an EMBL/GenBank/DDBJ whole genome shotgun (WGS) entry which is preliminary data.</text>
</comment>
<keyword evidence="3" id="KW-1185">Reference proteome</keyword>
<dbReference type="EMBL" id="MDEG01000008">
    <property type="protein sequence ID" value="PPU97454.1"/>
    <property type="molecule type" value="Genomic_DNA"/>
</dbReference>
<gene>
    <name evidence="2" type="ORF">XhyaCFBP1156_10655</name>
</gene>
<accession>A0A2S7EWE9</accession>
<dbReference type="InterPro" id="IPR024466">
    <property type="entry name" value="CHP02679_N"/>
</dbReference>
<organism evidence="2 3">
    <name type="scientific">Xanthomonas hyacinthi</name>
    <dbReference type="NCBI Taxonomy" id="56455"/>
    <lineage>
        <taxon>Bacteria</taxon>
        <taxon>Pseudomonadati</taxon>
        <taxon>Pseudomonadota</taxon>
        <taxon>Gammaproteobacteria</taxon>
        <taxon>Lysobacterales</taxon>
        <taxon>Lysobacteraceae</taxon>
        <taxon>Xanthomonas</taxon>
    </lineage>
</organism>
<sequence>MLGGPELGRVCRLLRLRFANAGADDPLVSVGLDKRDPDAHRVPCPLSGKPSRLARSMRLDIADLDARLRAAGLADSLRDALERLEGPIAAQAKRRRELQSRWTALAAAVERGPLLRAAPSCRVRRPRATGPVQPLALFKRHAVYCPTRAVVRARPPVPACACLPVPCCCCRCCAARCCCCACACA</sequence>
<evidence type="ECO:0000313" key="3">
    <source>
        <dbReference type="Proteomes" id="UP000238261"/>
    </source>
</evidence>
<protein>
    <recommendedName>
        <fullName evidence="1">Conserved hypothetical protein CHP02679 N terminus domain-containing protein</fullName>
    </recommendedName>
</protein>
<evidence type="ECO:0000313" key="2">
    <source>
        <dbReference type="EMBL" id="PPU97454.1"/>
    </source>
</evidence>
<name>A0A2S7EWE9_9XANT</name>
<dbReference type="Proteomes" id="UP000238261">
    <property type="component" value="Unassembled WGS sequence"/>
</dbReference>
<dbReference type="AlphaFoldDB" id="A0A2S7EWE9"/>
<reference evidence="3" key="1">
    <citation type="submission" date="2016-08" db="EMBL/GenBank/DDBJ databases">
        <authorList>
            <person name="Merda D."/>
            <person name="Briand M."/>
            <person name="Taghouti G."/>
            <person name="Carrere S."/>
            <person name="Gouzy J."/>
            <person name="Portier P."/>
            <person name="Jacques M.-A."/>
            <person name="Fischer-Le Saux M."/>
        </authorList>
    </citation>
    <scope>NUCLEOTIDE SEQUENCE [LARGE SCALE GENOMIC DNA]</scope>
    <source>
        <strain evidence="3">CFBP1156</strain>
    </source>
</reference>
<proteinExistence type="predicted"/>
<dbReference type="Pfam" id="PF11796">
    <property type="entry name" value="DUF3323"/>
    <property type="match status" value="1"/>
</dbReference>
<evidence type="ECO:0000259" key="1">
    <source>
        <dbReference type="Pfam" id="PF11796"/>
    </source>
</evidence>